<dbReference type="SUPFAM" id="SSF51735">
    <property type="entry name" value="NAD(P)-binding Rossmann-fold domains"/>
    <property type="match status" value="1"/>
</dbReference>
<dbReference type="Pfam" id="PF00107">
    <property type="entry name" value="ADH_zinc_N"/>
    <property type="match status" value="1"/>
</dbReference>
<dbReference type="PROSITE" id="PS00059">
    <property type="entry name" value="ADH_ZINC"/>
    <property type="match status" value="1"/>
</dbReference>
<evidence type="ECO:0000259" key="6">
    <source>
        <dbReference type="Pfam" id="PF00107"/>
    </source>
</evidence>
<evidence type="ECO:0008006" key="10">
    <source>
        <dbReference type="Google" id="ProtNLM"/>
    </source>
</evidence>
<dbReference type="InterPro" id="IPR013149">
    <property type="entry name" value="ADH-like_C"/>
</dbReference>
<evidence type="ECO:0000256" key="1">
    <source>
        <dbReference type="ARBA" id="ARBA00001947"/>
    </source>
</evidence>
<sequence length="442" mass="48294">MQAAANAVQDYMGPVPIDQNAKPEYKHRPDGSTMKALAWFGNEDVRMVDAPIPDISEAKDVILKVTGTTICGSDLHLYHAEMLGLQKGDILGHEFMGVVDKVGPEVTSLAPGDKVVVSFQVACGTCRYCKKNFSSMCDRTNNSSLMASMYGQRDAGFFGYGHMTGGVPGGQAEYVRVPFGEVNCLKVPPGVSDEQVLYLSDVLPTSYHAVVDTRVEEGDIVGIWGLGPIGLACVKWALLKGASKVYAIDAQPARLAAAAALGNVVTVDFKNEDVSKKIHGEVPGGLDVCIDATSFHEPKTMLHKVEKALMLETDVSETPNEMIWLVKKFGRVGLIGAYSGYTNHFNIGALMEKGVRFIGNGQAPVHLYWHEILNDYILTGKFDVRMLVSHRVAIEDFPKLYNKFDKRFAGVEKVFVQTKFSEPPGQGFPQLTKVDDWANKVL</sequence>
<evidence type="ECO:0000256" key="5">
    <source>
        <dbReference type="RuleBase" id="RU361277"/>
    </source>
</evidence>
<dbReference type="Gene3D" id="3.40.50.720">
    <property type="entry name" value="NAD(P)-binding Rossmann-like Domain"/>
    <property type="match status" value="1"/>
</dbReference>
<evidence type="ECO:0000256" key="3">
    <source>
        <dbReference type="ARBA" id="ARBA00022833"/>
    </source>
</evidence>
<accession>A0ABZ1DAE7</accession>
<dbReference type="EMBL" id="CP141891">
    <property type="protein sequence ID" value="WRT70860.1"/>
    <property type="molecule type" value="Genomic_DNA"/>
</dbReference>
<dbReference type="InterPro" id="IPR013154">
    <property type="entry name" value="ADH-like_N"/>
</dbReference>
<feature type="domain" description="Alcohol dehydrogenase-like C-terminal" evidence="6">
    <location>
        <begin position="228"/>
        <end position="294"/>
    </location>
</feature>
<dbReference type="Gene3D" id="3.90.180.10">
    <property type="entry name" value="Medium-chain alcohol dehydrogenases, catalytic domain"/>
    <property type="match status" value="1"/>
</dbReference>
<dbReference type="InterPro" id="IPR002328">
    <property type="entry name" value="ADH_Zn_CS"/>
</dbReference>
<keyword evidence="9" id="KW-1185">Reference proteome</keyword>
<dbReference type="PANTHER" id="PTHR42813:SF1">
    <property type="entry name" value="DEHYDROGENASE, PUTATIVE (AFU_ORTHOLOGUE AFUA_5G03930)-RELATED"/>
    <property type="match status" value="1"/>
</dbReference>
<evidence type="ECO:0000313" key="8">
    <source>
        <dbReference type="EMBL" id="WRT70860.1"/>
    </source>
</evidence>
<dbReference type="Proteomes" id="UP001329825">
    <property type="component" value="Chromosome 11"/>
</dbReference>
<dbReference type="Pfam" id="PF08240">
    <property type="entry name" value="ADH_N"/>
    <property type="match status" value="1"/>
</dbReference>
<dbReference type="InterPro" id="IPR036291">
    <property type="entry name" value="NAD(P)-bd_dom_sf"/>
</dbReference>
<keyword evidence="2 5" id="KW-0479">Metal-binding</keyword>
<comment type="cofactor">
    <cofactor evidence="1 5">
        <name>Zn(2+)</name>
        <dbReference type="ChEBI" id="CHEBI:29105"/>
    </cofactor>
</comment>
<evidence type="ECO:0000313" key="9">
    <source>
        <dbReference type="Proteomes" id="UP001329825"/>
    </source>
</evidence>
<comment type="similarity">
    <text evidence="5">Belongs to the zinc-containing alcohol dehydrogenase family.</text>
</comment>
<dbReference type="SUPFAM" id="SSF50129">
    <property type="entry name" value="GroES-like"/>
    <property type="match status" value="1"/>
</dbReference>
<gene>
    <name evidence="8" type="ORF">IL334_007859</name>
</gene>
<organism evidence="8 9">
    <name type="scientific">Kwoniella shivajii</name>
    <dbReference type="NCBI Taxonomy" id="564305"/>
    <lineage>
        <taxon>Eukaryota</taxon>
        <taxon>Fungi</taxon>
        <taxon>Dikarya</taxon>
        <taxon>Basidiomycota</taxon>
        <taxon>Agaricomycotina</taxon>
        <taxon>Tremellomycetes</taxon>
        <taxon>Tremellales</taxon>
        <taxon>Cryptococcaceae</taxon>
        <taxon>Kwoniella</taxon>
    </lineage>
</organism>
<dbReference type="GeneID" id="87959989"/>
<feature type="domain" description="Alcohol dehydrogenase-like N-terminal" evidence="7">
    <location>
        <begin position="58"/>
        <end position="188"/>
    </location>
</feature>
<keyword evidence="4" id="KW-0560">Oxidoreductase</keyword>
<reference evidence="8 9" key="1">
    <citation type="submission" date="2024-01" db="EMBL/GenBank/DDBJ databases">
        <title>Comparative genomics of Cryptococcus and Kwoniella reveals pathogenesis evolution and contrasting modes of karyotype evolution via chromosome fusion or intercentromeric recombination.</title>
        <authorList>
            <person name="Coelho M.A."/>
            <person name="David-Palma M."/>
            <person name="Shea T."/>
            <person name="Bowers K."/>
            <person name="McGinley-Smith S."/>
            <person name="Mohammad A.W."/>
            <person name="Gnirke A."/>
            <person name="Yurkov A.M."/>
            <person name="Nowrousian M."/>
            <person name="Sun S."/>
            <person name="Cuomo C.A."/>
            <person name="Heitman J."/>
        </authorList>
    </citation>
    <scope>NUCLEOTIDE SEQUENCE [LARGE SCALE GENOMIC DNA]</scope>
    <source>
        <strain evidence="8">CBS 11374</strain>
    </source>
</reference>
<evidence type="ECO:0000256" key="4">
    <source>
        <dbReference type="ARBA" id="ARBA00023002"/>
    </source>
</evidence>
<evidence type="ECO:0000256" key="2">
    <source>
        <dbReference type="ARBA" id="ARBA00022723"/>
    </source>
</evidence>
<keyword evidence="3 5" id="KW-0862">Zinc</keyword>
<dbReference type="CDD" id="cd08283">
    <property type="entry name" value="FDH_like_1"/>
    <property type="match status" value="1"/>
</dbReference>
<protein>
    <recommendedName>
        <fullName evidence="10">Alcohol dehydrogenase N-terminal domain-containing protein</fullName>
    </recommendedName>
</protein>
<name>A0ABZ1DAE7_9TREE</name>
<evidence type="ECO:0000259" key="7">
    <source>
        <dbReference type="Pfam" id="PF08240"/>
    </source>
</evidence>
<dbReference type="InterPro" id="IPR011032">
    <property type="entry name" value="GroES-like_sf"/>
</dbReference>
<dbReference type="RefSeq" id="XP_062795599.1">
    <property type="nucleotide sequence ID" value="XM_062939548.1"/>
</dbReference>
<dbReference type="PANTHER" id="PTHR42813">
    <property type="entry name" value="ZINC-TYPE ALCOHOL DEHYDROGENASE-LIKE"/>
    <property type="match status" value="1"/>
</dbReference>
<proteinExistence type="inferred from homology"/>